<dbReference type="InterPro" id="IPR036768">
    <property type="entry name" value="PolIII_chi_sf"/>
</dbReference>
<evidence type="ECO:0000313" key="1">
    <source>
        <dbReference type="EMBL" id="SEA50735.1"/>
    </source>
</evidence>
<dbReference type="GO" id="GO:0003887">
    <property type="term" value="F:DNA-directed DNA polymerase activity"/>
    <property type="evidence" value="ECO:0007669"/>
    <property type="project" value="InterPro"/>
</dbReference>
<gene>
    <name evidence="1" type="ORF">SAMN05444370_10611</name>
</gene>
<dbReference type="Gene3D" id="3.40.50.10110">
    <property type="entry name" value="DNA polymerase III subunit chi"/>
    <property type="match status" value="1"/>
</dbReference>
<evidence type="ECO:0000313" key="2">
    <source>
        <dbReference type="Proteomes" id="UP000198703"/>
    </source>
</evidence>
<accession>A0A1H4BRF9</accession>
<dbReference type="AlphaFoldDB" id="A0A1H4BRF9"/>
<dbReference type="InterPro" id="IPR007459">
    <property type="entry name" value="DNA_pol3_chi"/>
</dbReference>
<organism evidence="1 2">
    <name type="scientific">Rubrimonas cliftonensis</name>
    <dbReference type="NCBI Taxonomy" id="89524"/>
    <lineage>
        <taxon>Bacteria</taxon>
        <taxon>Pseudomonadati</taxon>
        <taxon>Pseudomonadota</taxon>
        <taxon>Alphaproteobacteria</taxon>
        <taxon>Rhodobacterales</taxon>
        <taxon>Paracoccaceae</taxon>
        <taxon>Rubrimonas</taxon>
    </lineage>
</organism>
<protein>
    <submittedName>
        <fullName evidence="1">DNA polymerase III, chi subunit</fullName>
    </submittedName>
</protein>
<proteinExistence type="predicted"/>
<dbReference type="SUPFAM" id="SSF102400">
    <property type="entry name" value="DNA polymerase III chi subunit"/>
    <property type="match status" value="1"/>
</dbReference>
<reference evidence="1 2" key="1">
    <citation type="submission" date="2016-10" db="EMBL/GenBank/DDBJ databases">
        <authorList>
            <person name="de Groot N.N."/>
        </authorList>
    </citation>
    <scope>NUCLEOTIDE SEQUENCE [LARGE SCALE GENOMIC DNA]</scope>
    <source>
        <strain evidence="1 2">DSM 15345</strain>
    </source>
</reference>
<dbReference type="RefSeq" id="WP_245731019.1">
    <property type="nucleotide sequence ID" value="NZ_FNQM01000006.1"/>
</dbReference>
<dbReference type="GO" id="GO:0003677">
    <property type="term" value="F:DNA binding"/>
    <property type="evidence" value="ECO:0007669"/>
    <property type="project" value="InterPro"/>
</dbReference>
<dbReference type="STRING" id="89524.SAMN05444370_10611"/>
<name>A0A1H4BRF9_9RHOB</name>
<dbReference type="Pfam" id="PF04364">
    <property type="entry name" value="DNA_pol3_chi"/>
    <property type="match status" value="1"/>
</dbReference>
<dbReference type="GO" id="GO:0006260">
    <property type="term" value="P:DNA replication"/>
    <property type="evidence" value="ECO:0007669"/>
    <property type="project" value="InterPro"/>
</dbReference>
<sequence length="164" mass="17451">MSDADAASPARPEAFFYHLTASAMEAAAPPLLEKCLARGWRVTVRGGAAERIAALGAHLWTYEDAAFLPHGDAGDGFAERQPIYLTAGGETPNAPQVLCLVDGAAADEAEFAAFVRVMVLFDGADAEALALARRQWSLAVSAGARALYWAQGEGGRWEKRREST</sequence>
<keyword evidence="2" id="KW-1185">Reference proteome</keyword>
<dbReference type="Proteomes" id="UP000198703">
    <property type="component" value="Unassembled WGS sequence"/>
</dbReference>
<dbReference type="EMBL" id="FNQM01000006">
    <property type="protein sequence ID" value="SEA50735.1"/>
    <property type="molecule type" value="Genomic_DNA"/>
</dbReference>
<dbReference type="NCBIfam" id="NF004347">
    <property type="entry name" value="PRK05728.1-4"/>
    <property type="match status" value="1"/>
</dbReference>
<dbReference type="GO" id="GO:0032298">
    <property type="term" value="P:positive regulation of DNA-templated DNA replication initiation"/>
    <property type="evidence" value="ECO:0007669"/>
    <property type="project" value="TreeGrafter"/>
</dbReference>
<dbReference type="PANTHER" id="PTHR38767:SF1">
    <property type="entry name" value="DNA POLYMERASE III SUBUNIT CHI"/>
    <property type="match status" value="1"/>
</dbReference>
<dbReference type="PANTHER" id="PTHR38767">
    <property type="entry name" value="DNA POLYMERASE III SUBUNIT CHI"/>
    <property type="match status" value="1"/>
</dbReference>